<dbReference type="SUPFAM" id="SSF51126">
    <property type="entry name" value="Pectin lyase-like"/>
    <property type="match status" value="2"/>
</dbReference>
<gene>
    <name evidence="3" type="ORF">EDC17_103232</name>
</gene>
<dbReference type="InterPro" id="IPR006626">
    <property type="entry name" value="PbH1"/>
</dbReference>
<protein>
    <submittedName>
        <fullName evidence="3">Parallel beta-helix repeat protein</fullName>
    </submittedName>
</protein>
<dbReference type="InterPro" id="IPR011050">
    <property type="entry name" value="Pectin_lyase_fold/virulence"/>
</dbReference>
<dbReference type="SMART" id="SM00710">
    <property type="entry name" value="PbH1"/>
    <property type="match status" value="11"/>
</dbReference>
<evidence type="ECO:0000259" key="1">
    <source>
        <dbReference type="Pfam" id="PF12708"/>
    </source>
</evidence>
<sequence>MKRTFYFLFIICCIFPVFGSTKIDFKLNQIGKEIDSNVSIINVKNYGAKGDGIHDDGPAFQNIINSLRENQTLYIPKGKYLIRQTLQFNKSNVTVRGDGEDSKLIYKWGKFSRTKKLLYGFHINSAKNVLFSDFSINGGSSNFNEIIIDDWKDETWDVDGAYNLFLIQPKKTNSVNGLTFKNLVLSNSFFDGIHSYARPADPLPKNTSYNIKIINCSFFDIGSNAVGLGLVNGLLVEESKFHNIGLMRMTIQKNGGGMAVDASGGAENVIIRYNYVDKAAAGFKCETHENNSGRYLPSKNVTISNNIIKNLFQGEKYEIFYGIKANGVNVIVENNTIESFYHGILVGINAKNVFINNNSISTTGKGAAGIRLDMNQGGHIVSNNKILFSDGQGILVSDASDITLSNNIILNSMKENIRMAGGKNVKIYNNICANAGTSNISITPVEGLSIENVDLKNNYCYDFNGAIKPLDKRILIDNSKKVISNGNKFQKQELDNNLHERATSENNSNLYFSLTKPSKGNFQKGQVLLKRRLKSSLNTDKIIGWECIESGNPGVWKEISVN</sequence>
<reference evidence="3 4" key="1">
    <citation type="submission" date="2019-03" db="EMBL/GenBank/DDBJ databases">
        <title>Genomic Encyclopedia of Type Strains, Phase IV (KMG-IV): sequencing the most valuable type-strain genomes for metagenomic binning, comparative biology and taxonomic classification.</title>
        <authorList>
            <person name="Goeker M."/>
        </authorList>
    </citation>
    <scope>NUCLEOTIDE SEQUENCE [LARGE SCALE GENOMIC DNA]</scope>
    <source>
        <strain evidence="3 4">DSM 22362</strain>
    </source>
</reference>
<dbReference type="Proteomes" id="UP000295197">
    <property type="component" value="Unassembled WGS sequence"/>
</dbReference>
<dbReference type="InterPro" id="IPR039448">
    <property type="entry name" value="Beta_helix"/>
</dbReference>
<evidence type="ECO:0000259" key="2">
    <source>
        <dbReference type="Pfam" id="PF13229"/>
    </source>
</evidence>
<dbReference type="AlphaFoldDB" id="A0A4R3VY64"/>
<organism evidence="3 4">
    <name type="scientific">Sphingobacterium alimentarium</name>
    <dbReference type="NCBI Taxonomy" id="797292"/>
    <lineage>
        <taxon>Bacteria</taxon>
        <taxon>Pseudomonadati</taxon>
        <taxon>Bacteroidota</taxon>
        <taxon>Sphingobacteriia</taxon>
        <taxon>Sphingobacteriales</taxon>
        <taxon>Sphingobacteriaceae</taxon>
        <taxon>Sphingobacterium</taxon>
    </lineage>
</organism>
<dbReference type="Pfam" id="PF12708">
    <property type="entry name" value="Pect-lyase_RHGA_epim"/>
    <property type="match status" value="1"/>
</dbReference>
<proteinExistence type="predicted"/>
<name>A0A4R3VY64_9SPHI</name>
<evidence type="ECO:0000313" key="4">
    <source>
        <dbReference type="Proteomes" id="UP000295197"/>
    </source>
</evidence>
<dbReference type="RefSeq" id="WP_132778231.1">
    <property type="nucleotide sequence ID" value="NZ_SMBZ01000032.1"/>
</dbReference>
<feature type="domain" description="Rhamnogalacturonase A/B/Epimerase-like pectate lyase" evidence="1">
    <location>
        <begin position="40"/>
        <end position="125"/>
    </location>
</feature>
<dbReference type="Gene3D" id="2.160.20.10">
    <property type="entry name" value="Single-stranded right-handed beta-helix, Pectin lyase-like"/>
    <property type="match status" value="1"/>
</dbReference>
<comment type="caution">
    <text evidence="3">The sequence shown here is derived from an EMBL/GenBank/DDBJ whole genome shotgun (WGS) entry which is preliminary data.</text>
</comment>
<dbReference type="InterPro" id="IPR024535">
    <property type="entry name" value="RHGA/B-epi-like_pectate_lyase"/>
</dbReference>
<dbReference type="Pfam" id="PF13229">
    <property type="entry name" value="Beta_helix"/>
    <property type="match status" value="1"/>
</dbReference>
<dbReference type="EMBL" id="SMBZ01000032">
    <property type="protein sequence ID" value="TCV10500.1"/>
    <property type="molecule type" value="Genomic_DNA"/>
</dbReference>
<keyword evidence="4" id="KW-1185">Reference proteome</keyword>
<feature type="domain" description="Right handed beta helix" evidence="2">
    <location>
        <begin position="285"/>
        <end position="430"/>
    </location>
</feature>
<evidence type="ECO:0000313" key="3">
    <source>
        <dbReference type="EMBL" id="TCV10500.1"/>
    </source>
</evidence>
<dbReference type="OrthoDB" id="9795222at2"/>
<accession>A0A4R3VY64</accession>
<dbReference type="InterPro" id="IPR012334">
    <property type="entry name" value="Pectin_lyas_fold"/>
</dbReference>